<comment type="caution">
    <text evidence="2">The sequence shown here is derived from an EMBL/GenBank/DDBJ whole genome shotgun (WGS) entry which is preliminary data.</text>
</comment>
<protein>
    <submittedName>
        <fullName evidence="2">Uncharacterized protein</fullName>
    </submittedName>
</protein>
<evidence type="ECO:0000313" key="2">
    <source>
        <dbReference type="EMBL" id="KAG2223659.1"/>
    </source>
</evidence>
<sequence>MSFQTKGMPLKIIEYLVRLKNNNIPITFQRFVAEKEEYIIEHTTLSDAGDIVNIWGTRFGDAVLEAGVKTKQSKKKIDWLPIMSKILASAATTINKNDMNDADISNNNNNNNNNNNSSSSSSSSSRDKSDGGIDSRISNSTKSGKDMENFKQEHTSFIPNKKWVLSSGRCVEDVMFEYGQKLSHEHPAHSYILCVDDSNWKNVFTEEEINELLNEGNPCLPVLNENVRSILQEFIEAGKKTSQETLEEDKLDTNMLDSLIKTAHKLGPFDPRTQYEQFWVLSAINQLLGYYANDLMTMMGSNVSELDLVARYWSVFDRSFDDVKVITTR</sequence>
<gene>
    <name evidence="2" type="ORF">INT45_010018</name>
</gene>
<name>A0A8H7VQU4_9FUNG</name>
<keyword evidence="3" id="KW-1185">Reference proteome</keyword>
<proteinExistence type="predicted"/>
<reference evidence="2 3" key="1">
    <citation type="submission" date="2020-12" db="EMBL/GenBank/DDBJ databases">
        <title>Metabolic potential, ecology and presence of endohyphal bacteria is reflected in genomic diversity of Mucoromycotina.</title>
        <authorList>
            <person name="Muszewska A."/>
            <person name="Okrasinska A."/>
            <person name="Steczkiewicz K."/>
            <person name="Drgas O."/>
            <person name="Orlowska M."/>
            <person name="Perlinska-Lenart U."/>
            <person name="Aleksandrzak-Piekarczyk T."/>
            <person name="Szatraj K."/>
            <person name="Zielenkiewicz U."/>
            <person name="Pilsyk S."/>
            <person name="Malc E."/>
            <person name="Mieczkowski P."/>
            <person name="Kruszewska J.S."/>
            <person name="Biernat P."/>
            <person name="Pawlowska J."/>
        </authorList>
    </citation>
    <scope>NUCLEOTIDE SEQUENCE [LARGE SCALE GENOMIC DNA]</scope>
    <source>
        <strain evidence="2 3">CBS 142.35</strain>
    </source>
</reference>
<organism evidence="2 3">
    <name type="scientific">Circinella minor</name>
    <dbReference type="NCBI Taxonomy" id="1195481"/>
    <lineage>
        <taxon>Eukaryota</taxon>
        <taxon>Fungi</taxon>
        <taxon>Fungi incertae sedis</taxon>
        <taxon>Mucoromycota</taxon>
        <taxon>Mucoromycotina</taxon>
        <taxon>Mucoromycetes</taxon>
        <taxon>Mucorales</taxon>
        <taxon>Lichtheimiaceae</taxon>
        <taxon>Circinella</taxon>
    </lineage>
</organism>
<feature type="compositionally biased region" description="Low complexity" evidence="1">
    <location>
        <begin position="105"/>
        <end position="124"/>
    </location>
</feature>
<dbReference type="EMBL" id="JAEPRB010000057">
    <property type="protein sequence ID" value="KAG2223659.1"/>
    <property type="molecule type" value="Genomic_DNA"/>
</dbReference>
<evidence type="ECO:0000256" key="1">
    <source>
        <dbReference type="SAM" id="MobiDB-lite"/>
    </source>
</evidence>
<feature type="region of interest" description="Disordered" evidence="1">
    <location>
        <begin position="99"/>
        <end position="148"/>
    </location>
</feature>
<dbReference type="Proteomes" id="UP000646827">
    <property type="component" value="Unassembled WGS sequence"/>
</dbReference>
<dbReference type="AlphaFoldDB" id="A0A8H7VQU4"/>
<evidence type="ECO:0000313" key="3">
    <source>
        <dbReference type="Proteomes" id="UP000646827"/>
    </source>
</evidence>
<accession>A0A8H7VQU4</accession>
<dbReference type="OrthoDB" id="2281360at2759"/>